<keyword evidence="8" id="KW-0808">Transferase</keyword>
<dbReference type="GO" id="GO:0005886">
    <property type="term" value="C:plasma membrane"/>
    <property type="evidence" value="ECO:0007669"/>
    <property type="project" value="UniProtKB-SubCell"/>
</dbReference>
<feature type="transmembrane region" description="Helical" evidence="6">
    <location>
        <begin position="156"/>
        <end position="178"/>
    </location>
</feature>
<feature type="domain" description="Sulfatase N-terminal" evidence="7">
    <location>
        <begin position="236"/>
        <end position="479"/>
    </location>
</feature>
<dbReference type="InterPro" id="IPR017850">
    <property type="entry name" value="Alkaline_phosphatase_core_sf"/>
</dbReference>
<dbReference type="Pfam" id="PF00884">
    <property type="entry name" value="Sulfatase"/>
    <property type="match status" value="1"/>
</dbReference>
<gene>
    <name evidence="8" type="ORF">CJD50_18055</name>
</gene>
<evidence type="ECO:0000256" key="2">
    <source>
        <dbReference type="ARBA" id="ARBA00022475"/>
    </source>
</evidence>
<keyword evidence="5 6" id="KW-0472">Membrane</keyword>
<dbReference type="InterPro" id="IPR050448">
    <property type="entry name" value="OpgB/LTA_synthase_biosynth"/>
</dbReference>
<sequence length="575" mass="64378">MGQSRSPVSSQQSNSSTLNRFKQNPKTCLYCLFLVIVAVVILAGNTPSAGYPLITALSAFVFIVGMFYLLSGRSIFALSITSLLVIVLQFINQLKVHYYKDHLMFPDIYLATDPSNTATLLHYPLAGLALLGLVIWLIITLVVTWRATARNVSHRVWWRSIGMMILASALVALCVTRYQHVWATTLPGGTGVVSNLVMSASEVEYEPPSFNSESSAYFKQQAAALNLPLANHSQHPDIIVLLQESTVDPRLYSLPDPKLLPRFTMFEQGGNVKAHTPMRVQTFGGGTWLSEFALLTGLRSDDFGAMKNSVFYSAVDHVNDSLFKQMKNNGYYTIVLTPFNKSAYNAGHAYHEMGIDQILQPQELGYPGKLEDNLWHITTADMLKYVKQIMAKKTDKPLFIYALTMYEHGPYDEKHSDDYHLTHYVKKSGSAGEFSHYVEKIKTSDTALADFFQFVDTRNKPTIFMHFGDHQPAIDWSNGYTTTMSDPMHFTQFSLRDNTGAPAVSDLGRMTDIAFLGGMVLEHANLSVSPFYRANIEMRHLCKGELNDCTNTKLVESYKHYIYSELHAASGDSNP</sequence>
<feature type="transmembrane region" description="Helical" evidence="6">
    <location>
        <begin position="27"/>
        <end position="44"/>
    </location>
</feature>
<feature type="transmembrane region" description="Helical" evidence="6">
    <location>
        <begin position="123"/>
        <end position="144"/>
    </location>
</feature>
<dbReference type="PANTHER" id="PTHR47371:SF3">
    <property type="entry name" value="PHOSPHOGLYCEROL TRANSFERASE I"/>
    <property type="match status" value="1"/>
</dbReference>
<feature type="transmembrane region" description="Helical" evidence="6">
    <location>
        <begin position="75"/>
        <end position="94"/>
    </location>
</feature>
<keyword evidence="9" id="KW-1185">Reference proteome</keyword>
<accession>A0A2A2M8N9</accession>
<dbReference type="AlphaFoldDB" id="A0A2A2M8N9"/>
<dbReference type="CDD" id="cd16015">
    <property type="entry name" value="LTA_synthase"/>
    <property type="match status" value="1"/>
</dbReference>
<dbReference type="Gene3D" id="3.40.720.10">
    <property type="entry name" value="Alkaline Phosphatase, subunit A"/>
    <property type="match status" value="1"/>
</dbReference>
<proteinExistence type="predicted"/>
<keyword evidence="4 6" id="KW-1133">Transmembrane helix</keyword>
<organism evidence="8 9">
    <name type="scientific">Hafnia paralvei</name>
    <dbReference type="NCBI Taxonomy" id="546367"/>
    <lineage>
        <taxon>Bacteria</taxon>
        <taxon>Pseudomonadati</taxon>
        <taxon>Pseudomonadota</taxon>
        <taxon>Gammaproteobacteria</taxon>
        <taxon>Enterobacterales</taxon>
        <taxon>Hafniaceae</taxon>
        <taxon>Hafnia</taxon>
    </lineage>
</organism>
<evidence type="ECO:0000256" key="4">
    <source>
        <dbReference type="ARBA" id="ARBA00022989"/>
    </source>
</evidence>
<dbReference type="RefSeq" id="WP_039185198.1">
    <property type="nucleotide sequence ID" value="NZ_CALECD010000079.1"/>
</dbReference>
<dbReference type="EMBL" id="NQMS01000009">
    <property type="protein sequence ID" value="PAV94953.1"/>
    <property type="molecule type" value="Genomic_DNA"/>
</dbReference>
<evidence type="ECO:0000256" key="6">
    <source>
        <dbReference type="SAM" id="Phobius"/>
    </source>
</evidence>
<comment type="subcellular location">
    <subcellularLocation>
        <location evidence="1">Cell membrane</location>
        <topology evidence="1">Multi-pass membrane protein</topology>
    </subcellularLocation>
</comment>
<evidence type="ECO:0000256" key="5">
    <source>
        <dbReference type="ARBA" id="ARBA00023136"/>
    </source>
</evidence>
<reference evidence="8 9" key="1">
    <citation type="submission" date="2017-08" db="EMBL/GenBank/DDBJ databases">
        <title>Draft Genome Sequence of Hafnia alvei CITHA-6 Isolated from Raw Bovine Milk.</title>
        <authorList>
            <person name="Culligan E.P."/>
            <person name="Mcsweeney A."/>
            <person name="O'Doherty C."/>
            <person name="Gleeson E."/>
            <person name="O'Riordan D."/>
            <person name="Sleator R.D."/>
        </authorList>
    </citation>
    <scope>NUCLEOTIDE SEQUENCE [LARGE SCALE GENOMIC DNA]</scope>
    <source>
        <strain evidence="8 9">CITHA-6</strain>
    </source>
</reference>
<feature type="transmembrane region" description="Helical" evidence="6">
    <location>
        <begin position="50"/>
        <end position="70"/>
    </location>
</feature>
<dbReference type="Proteomes" id="UP000218796">
    <property type="component" value="Unassembled WGS sequence"/>
</dbReference>
<dbReference type="OrthoDB" id="5363296at2"/>
<dbReference type="InterPro" id="IPR000917">
    <property type="entry name" value="Sulfatase_N"/>
</dbReference>
<dbReference type="SUPFAM" id="SSF53649">
    <property type="entry name" value="Alkaline phosphatase-like"/>
    <property type="match status" value="1"/>
</dbReference>
<dbReference type="PANTHER" id="PTHR47371">
    <property type="entry name" value="LIPOTEICHOIC ACID SYNTHASE"/>
    <property type="match status" value="1"/>
</dbReference>
<evidence type="ECO:0000256" key="1">
    <source>
        <dbReference type="ARBA" id="ARBA00004651"/>
    </source>
</evidence>
<comment type="caution">
    <text evidence="8">The sequence shown here is derived from an EMBL/GenBank/DDBJ whole genome shotgun (WGS) entry which is preliminary data.</text>
</comment>
<evidence type="ECO:0000259" key="7">
    <source>
        <dbReference type="Pfam" id="PF00884"/>
    </source>
</evidence>
<evidence type="ECO:0000313" key="8">
    <source>
        <dbReference type="EMBL" id="PAV94953.1"/>
    </source>
</evidence>
<evidence type="ECO:0000256" key="3">
    <source>
        <dbReference type="ARBA" id="ARBA00022692"/>
    </source>
</evidence>
<name>A0A2A2M8N9_9GAMM</name>
<keyword evidence="3 6" id="KW-0812">Transmembrane</keyword>
<evidence type="ECO:0000313" key="9">
    <source>
        <dbReference type="Proteomes" id="UP000218796"/>
    </source>
</evidence>
<protein>
    <submittedName>
        <fullName evidence="8">Phosphoethanolamine transferase</fullName>
    </submittedName>
</protein>
<keyword evidence="2" id="KW-1003">Cell membrane</keyword>
<dbReference type="GO" id="GO:0016740">
    <property type="term" value="F:transferase activity"/>
    <property type="evidence" value="ECO:0007669"/>
    <property type="project" value="UniProtKB-KW"/>
</dbReference>